<dbReference type="InterPro" id="IPR018052">
    <property type="entry name" value="Ald1_epimerase_CS"/>
</dbReference>
<feature type="binding site" evidence="11">
    <location>
        <begin position="65"/>
        <end position="66"/>
    </location>
    <ligand>
        <name>beta-D-galactose</name>
        <dbReference type="ChEBI" id="CHEBI:27667"/>
    </ligand>
</feature>
<feature type="active site" description="Proton donor" evidence="9">
    <location>
        <position position="161"/>
    </location>
</feature>
<dbReference type="InterPro" id="IPR008183">
    <property type="entry name" value="Aldose_1/G6P_1-epimerase"/>
</dbReference>
<dbReference type="Gene3D" id="2.70.98.10">
    <property type="match status" value="1"/>
</dbReference>
<dbReference type="SUPFAM" id="SSF74650">
    <property type="entry name" value="Galactose mutarotase-like"/>
    <property type="match status" value="1"/>
</dbReference>
<dbReference type="UniPathway" id="UPA00242"/>
<dbReference type="InterPro" id="IPR015443">
    <property type="entry name" value="Aldose_1-epimerase"/>
</dbReference>
<evidence type="ECO:0000256" key="4">
    <source>
        <dbReference type="ARBA" id="ARBA00013185"/>
    </source>
</evidence>
<dbReference type="Proteomes" id="UP000315677">
    <property type="component" value="Unassembled WGS sequence"/>
</dbReference>
<feature type="active site" description="Proton acceptor" evidence="9">
    <location>
        <position position="296"/>
    </location>
</feature>
<dbReference type="GO" id="GO:0006006">
    <property type="term" value="P:glucose metabolic process"/>
    <property type="evidence" value="ECO:0007669"/>
    <property type="project" value="TreeGrafter"/>
</dbReference>
<evidence type="ECO:0000256" key="3">
    <source>
        <dbReference type="ARBA" id="ARBA00006206"/>
    </source>
</evidence>
<comment type="similarity">
    <text evidence="3 8">Belongs to the aldose epimerase family.</text>
</comment>
<feature type="binding site" evidence="11">
    <location>
        <begin position="161"/>
        <end position="163"/>
    </location>
    <ligand>
        <name>beta-D-galactose</name>
        <dbReference type="ChEBI" id="CHEBI:27667"/>
    </ligand>
</feature>
<dbReference type="CDD" id="cd09019">
    <property type="entry name" value="galactose_mutarotase_like"/>
    <property type="match status" value="1"/>
</dbReference>
<dbReference type="AlphaFoldDB" id="A0A543D4U7"/>
<accession>A0A543D4U7</accession>
<dbReference type="NCBIfam" id="NF008277">
    <property type="entry name" value="PRK11055.1"/>
    <property type="match status" value="1"/>
</dbReference>
<organism evidence="12 13">
    <name type="scientific">Pseudonocardia kunmingensis</name>
    <dbReference type="NCBI Taxonomy" id="630975"/>
    <lineage>
        <taxon>Bacteria</taxon>
        <taxon>Bacillati</taxon>
        <taxon>Actinomycetota</taxon>
        <taxon>Actinomycetes</taxon>
        <taxon>Pseudonocardiales</taxon>
        <taxon>Pseudonocardiaceae</taxon>
        <taxon>Pseudonocardia</taxon>
    </lineage>
</organism>
<evidence type="ECO:0000256" key="6">
    <source>
        <dbReference type="ARBA" id="ARBA00023235"/>
    </source>
</evidence>
<keyword evidence="7 8" id="KW-0119">Carbohydrate metabolism</keyword>
<dbReference type="GO" id="GO:0033499">
    <property type="term" value="P:galactose catabolic process via UDP-galactose, Leloir pathway"/>
    <property type="evidence" value="ECO:0007669"/>
    <property type="project" value="TreeGrafter"/>
</dbReference>
<feature type="binding site" evidence="10">
    <location>
        <position position="231"/>
    </location>
    <ligand>
        <name>beta-D-galactose</name>
        <dbReference type="ChEBI" id="CHEBI:27667"/>
    </ligand>
</feature>
<keyword evidence="13" id="KW-1185">Reference proteome</keyword>
<dbReference type="InterPro" id="IPR047215">
    <property type="entry name" value="Galactose_mutarotase-like"/>
</dbReference>
<dbReference type="EC" id="5.1.3.3" evidence="4 8"/>
<evidence type="ECO:0000256" key="9">
    <source>
        <dbReference type="PIRSR" id="PIRSR005096-1"/>
    </source>
</evidence>
<comment type="pathway">
    <text evidence="2 8">Carbohydrate metabolism; hexose metabolism.</text>
</comment>
<evidence type="ECO:0000313" key="13">
    <source>
        <dbReference type="Proteomes" id="UP000315677"/>
    </source>
</evidence>
<dbReference type="PIRSF" id="PIRSF005096">
    <property type="entry name" value="GALM"/>
    <property type="match status" value="1"/>
</dbReference>
<comment type="caution">
    <text evidence="12">The sequence shown here is derived from an EMBL/GenBank/DDBJ whole genome shotgun (WGS) entry which is preliminary data.</text>
</comment>
<dbReference type="PANTHER" id="PTHR10091">
    <property type="entry name" value="ALDOSE-1-EPIMERASE"/>
    <property type="match status" value="1"/>
</dbReference>
<gene>
    <name evidence="12" type="ORF">FB558_7280</name>
</gene>
<keyword evidence="6 8" id="KW-0413">Isomerase</keyword>
<dbReference type="InterPro" id="IPR014718">
    <property type="entry name" value="GH-type_carb-bd"/>
</dbReference>
<evidence type="ECO:0000256" key="5">
    <source>
        <dbReference type="ARBA" id="ARBA00014165"/>
    </source>
</evidence>
<dbReference type="PANTHER" id="PTHR10091:SF0">
    <property type="entry name" value="GALACTOSE MUTAROTASE"/>
    <property type="match status" value="1"/>
</dbReference>
<reference evidence="12 13" key="1">
    <citation type="submission" date="2019-06" db="EMBL/GenBank/DDBJ databases">
        <title>Sequencing the genomes of 1000 actinobacteria strains.</title>
        <authorList>
            <person name="Klenk H.-P."/>
        </authorList>
    </citation>
    <scope>NUCLEOTIDE SEQUENCE [LARGE SCALE GENOMIC DNA]</scope>
    <source>
        <strain evidence="12 13">DSM 45301</strain>
    </source>
</reference>
<dbReference type="OrthoDB" id="9779408at2"/>
<dbReference type="PROSITE" id="PS00545">
    <property type="entry name" value="ALDOSE_1_EPIMERASE"/>
    <property type="match status" value="1"/>
</dbReference>
<dbReference type="InterPro" id="IPR011013">
    <property type="entry name" value="Gal_mutarotase_sf_dom"/>
</dbReference>
<evidence type="ECO:0000256" key="7">
    <source>
        <dbReference type="ARBA" id="ARBA00023277"/>
    </source>
</evidence>
<dbReference type="GO" id="GO:0004034">
    <property type="term" value="F:aldose 1-epimerase activity"/>
    <property type="evidence" value="ECO:0007669"/>
    <property type="project" value="UniProtKB-EC"/>
</dbReference>
<evidence type="ECO:0000256" key="10">
    <source>
        <dbReference type="PIRSR" id="PIRSR005096-2"/>
    </source>
</evidence>
<evidence type="ECO:0000256" key="1">
    <source>
        <dbReference type="ARBA" id="ARBA00001614"/>
    </source>
</evidence>
<dbReference type="GO" id="GO:0030246">
    <property type="term" value="F:carbohydrate binding"/>
    <property type="evidence" value="ECO:0007669"/>
    <property type="project" value="InterPro"/>
</dbReference>
<dbReference type="EMBL" id="VFPA01000005">
    <property type="protein sequence ID" value="TQM04248.1"/>
    <property type="molecule type" value="Genomic_DNA"/>
</dbReference>
<evidence type="ECO:0000256" key="2">
    <source>
        <dbReference type="ARBA" id="ARBA00005028"/>
    </source>
</evidence>
<evidence type="ECO:0000256" key="11">
    <source>
        <dbReference type="PIRSR" id="PIRSR005096-3"/>
    </source>
</evidence>
<dbReference type="RefSeq" id="WP_142061484.1">
    <property type="nucleotide sequence ID" value="NZ_VFPA01000005.1"/>
</dbReference>
<dbReference type="GO" id="GO:0005737">
    <property type="term" value="C:cytoplasm"/>
    <property type="evidence" value="ECO:0007669"/>
    <property type="project" value="TreeGrafter"/>
</dbReference>
<name>A0A543D4U7_9PSEU</name>
<sequence length="331" mass="35534">MSMDVMWLRSSALEVGVIAYGARIVSVRTPDRDGRWGEVTLGLSDLDAYREAPGYLGASVGRYANRIAGARFTLDGTEYRIPPNEGENALHGGPGGFDSYDWATDGPDGAEVTLRHTSPDGDNGFPGTLAVAATYRVEGPELTIEYTATTDAPTVLSLTNHAYWNLAGGGTAEDHEVQLHAGHVLPVGGDSLPTGPPVPVDGTPLDFRSPARLGARIRDGHPLLVNVRGYDHAYVLEGTAGELRAAARVVEPRTGRTMELRTDQPSVQFYAGNMLNGTLVLRDGRTARQGDAFCLEAQNFPDAPNHPDYPSAVLRPGEEFRSRMVFTFGAE</sequence>
<dbReference type="Pfam" id="PF01263">
    <property type="entry name" value="Aldose_epim"/>
    <property type="match status" value="1"/>
</dbReference>
<comment type="catalytic activity">
    <reaction evidence="1 8">
        <text>alpha-D-glucose = beta-D-glucose</text>
        <dbReference type="Rhea" id="RHEA:10264"/>
        <dbReference type="ChEBI" id="CHEBI:15903"/>
        <dbReference type="ChEBI" id="CHEBI:17925"/>
        <dbReference type="EC" id="5.1.3.3"/>
    </reaction>
</comment>
<proteinExistence type="inferred from homology"/>
<evidence type="ECO:0000256" key="8">
    <source>
        <dbReference type="PIRNR" id="PIRNR005096"/>
    </source>
</evidence>
<evidence type="ECO:0000313" key="12">
    <source>
        <dbReference type="EMBL" id="TQM04248.1"/>
    </source>
</evidence>
<protein>
    <recommendedName>
        <fullName evidence="5 8">Aldose 1-epimerase</fullName>
        <ecNumber evidence="4 8">5.1.3.3</ecNumber>
    </recommendedName>
</protein>